<name>A0ABT8S6G1_9BURK</name>
<evidence type="ECO:0000313" key="2">
    <source>
        <dbReference type="Proteomes" id="UP001169027"/>
    </source>
</evidence>
<proteinExistence type="predicted"/>
<evidence type="ECO:0000313" key="1">
    <source>
        <dbReference type="EMBL" id="MDO1534410.1"/>
    </source>
</evidence>
<dbReference type="EMBL" id="JAUKVY010000013">
    <property type="protein sequence ID" value="MDO1534410.1"/>
    <property type="molecule type" value="Genomic_DNA"/>
</dbReference>
<keyword evidence="2" id="KW-1185">Reference proteome</keyword>
<gene>
    <name evidence="1" type="ORF">Q2T77_19145</name>
</gene>
<accession>A0ABT8S6G1</accession>
<dbReference type="RefSeq" id="WP_301812043.1">
    <property type="nucleotide sequence ID" value="NZ_JAUJZH010000013.1"/>
</dbReference>
<sequence length="96" mass="10153">MRRIQPLPMMAAFGRGAHAWRVRMYLRQSTGFETHVSQPELALPHAQTHRLDGLAAAVFDLLVLASGMFAIGTEASSSPACCPGAAAAIAVARPVP</sequence>
<reference evidence="1" key="1">
    <citation type="submission" date="2023-06" db="EMBL/GenBank/DDBJ databases">
        <authorList>
            <person name="Jiang Y."/>
            <person name="Liu Q."/>
        </authorList>
    </citation>
    <scope>NUCLEOTIDE SEQUENCE</scope>
    <source>
        <strain evidence="1">CGMCC 1.12090</strain>
    </source>
</reference>
<protein>
    <submittedName>
        <fullName evidence="1">Uncharacterized protein</fullName>
    </submittedName>
</protein>
<dbReference type="Proteomes" id="UP001169027">
    <property type="component" value="Unassembled WGS sequence"/>
</dbReference>
<comment type="caution">
    <text evidence="1">The sequence shown here is derived from an EMBL/GenBank/DDBJ whole genome shotgun (WGS) entry which is preliminary data.</text>
</comment>
<organism evidence="1 2">
    <name type="scientific">Variovorax ginsengisoli</name>
    <dbReference type="NCBI Taxonomy" id="363844"/>
    <lineage>
        <taxon>Bacteria</taxon>
        <taxon>Pseudomonadati</taxon>
        <taxon>Pseudomonadota</taxon>
        <taxon>Betaproteobacteria</taxon>
        <taxon>Burkholderiales</taxon>
        <taxon>Comamonadaceae</taxon>
        <taxon>Variovorax</taxon>
    </lineage>
</organism>